<keyword evidence="2" id="KW-0862">Zinc</keyword>
<dbReference type="PIRSF" id="PIRSF004976">
    <property type="entry name" value="ATPase_YdaO"/>
    <property type="match status" value="1"/>
</dbReference>
<evidence type="ECO:0000313" key="5">
    <source>
        <dbReference type="EMBL" id="KXB01363.1"/>
    </source>
</evidence>
<dbReference type="GO" id="GO:0000049">
    <property type="term" value="F:tRNA binding"/>
    <property type="evidence" value="ECO:0007669"/>
    <property type="project" value="InterPro"/>
</dbReference>
<feature type="binding site" evidence="2">
    <location>
        <position position="285"/>
    </location>
    <ligand>
        <name>Zn(2+)</name>
        <dbReference type="ChEBI" id="CHEBI:29105"/>
        <label>2</label>
    </ligand>
</feature>
<feature type="domain" description="tRNA(Ile)-lysidine/2-thiocytidine synthase N-terminal" evidence="4">
    <location>
        <begin position="51"/>
        <end position="218"/>
    </location>
</feature>
<feature type="binding site" evidence="2">
    <location>
        <position position="282"/>
    </location>
    <ligand>
        <name>Zn(2+)</name>
        <dbReference type="ChEBI" id="CHEBI:29105"/>
        <label>2</label>
    </ligand>
</feature>
<comment type="caution">
    <text evidence="5">The sequence shown here is derived from an EMBL/GenBank/DDBJ whole genome shotgun (WGS) entry which is preliminary data.</text>
</comment>
<organism evidence="5 6">
    <name type="scientific">candidate division MSBL1 archaeon SCGC-AAA259O05</name>
    <dbReference type="NCBI Taxonomy" id="1698271"/>
    <lineage>
        <taxon>Archaea</taxon>
        <taxon>Methanobacteriati</taxon>
        <taxon>Methanobacteriota</taxon>
        <taxon>candidate division MSBL1</taxon>
    </lineage>
</organism>
<feature type="binding site" evidence="3">
    <location>
        <position position="60"/>
    </location>
    <ligand>
        <name>ATP</name>
        <dbReference type="ChEBI" id="CHEBI:30616"/>
    </ligand>
</feature>
<keyword evidence="6" id="KW-1185">Reference proteome</keyword>
<keyword evidence="3" id="KW-0547">Nucleotide-binding</keyword>
<proteinExistence type="predicted"/>
<dbReference type="NCBIfam" id="TIGR00269">
    <property type="entry name" value="TIGR00269 family protein"/>
    <property type="match status" value="1"/>
</dbReference>
<dbReference type="InterPro" id="IPR011063">
    <property type="entry name" value="TilS/TtcA_N"/>
</dbReference>
<dbReference type="PATRIC" id="fig|1698271.3.peg.364"/>
<feature type="binding site" evidence="2">
    <location>
        <position position="23"/>
    </location>
    <ligand>
        <name>Zn(2+)</name>
        <dbReference type="ChEBI" id="CHEBI:29105"/>
        <label>1</label>
    </ligand>
</feature>
<dbReference type="AlphaFoldDB" id="A0A133V4J3"/>
<dbReference type="PANTHER" id="PTHR11807:SF12">
    <property type="entry name" value="CYTOPLASMIC TRNA 2-THIOLATION PROTEIN 1"/>
    <property type="match status" value="1"/>
</dbReference>
<dbReference type="InterPro" id="IPR000541">
    <property type="entry name" value="Ncs6/Tuc1/Ctu1"/>
</dbReference>
<feature type="binding site" evidence="3">
    <location>
        <position position="84"/>
    </location>
    <ligand>
        <name>ATP</name>
        <dbReference type="ChEBI" id="CHEBI:30616"/>
    </ligand>
</feature>
<feature type="binding site" evidence="2">
    <location>
        <position position="294"/>
    </location>
    <ligand>
        <name>Zn(2+)</name>
        <dbReference type="ChEBI" id="CHEBI:29105"/>
        <label>2</label>
    </ligand>
</feature>
<dbReference type="Proteomes" id="UP000070344">
    <property type="component" value="Unassembled WGS sequence"/>
</dbReference>
<dbReference type="SUPFAM" id="SSF52402">
    <property type="entry name" value="Adenine nucleotide alpha hydrolases-like"/>
    <property type="match status" value="1"/>
</dbReference>
<accession>A0A133V4J3</accession>
<evidence type="ECO:0000259" key="4">
    <source>
        <dbReference type="Pfam" id="PF01171"/>
    </source>
</evidence>
<evidence type="ECO:0000313" key="6">
    <source>
        <dbReference type="Proteomes" id="UP000070344"/>
    </source>
</evidence>
<feature type="binding site" evidence="2">
    <location>
        <position position="4"/>
    </location>
    <ligand>
        <name>Zn(2+)</name>
        <dbReference type="ChEBI" id="CHEBI:29105"/>
        <label>1</label>
    </ligand>
</feature>
<reference evidence="5 6" key="1">
    <citation type="journal article" date="2016" name="Sci. Rep.">
        <title>Metabolic traits of an uncultured archaeal lineage -MSBL1- from brine pools of the Red Sea.</title>
        <authorList>
            <person name="Mwirichia R."/>
            <person name="Alam I."/>
            <person name="Rashid M."/>
            <person name="Vinu M."/>
            <person name="Ba-Alawi W."/>
            <person name="Anthony Kamau A."/>
            <person name="Kamanda Ngugi D."/>
            <person name="Goker M."/>
            <person name="Klenk H.P."/>
            <person name="Bajic V."/>
            <person name="Stingl U."/>
        </authorList>
    </citation>
    <scope>NUCLEOTIDE SEQUENCE [LARGE SCALE GENOMIC DNA]</scope>
    <source>
        <strain evidence="5">SCGC-AAA259O05</strain>
    </source>
</reference>
<dbReference type="Gene3D" id="3.40.50.620">
    <property type="entry name" value="HUPs"/>
    <property type="match status" value="1"/>
</dbReference>
<evidence type="ECO:0000256" key="2">
    <source>
        <dbReference type="PIRSR" id="PIRSR004976-50"/>
    </source>
</evidence>
<dbReference type="Pfam" id="PF01171">
    <property type="entry name" value="ATP_bind_3"/>
    <property type="match status" value="1"/>
</dbReference>
<dbReference type="GO" id="GO:0016740">
    <property type="term" value="F:transferase activity"/>
    <property type="evidence" value="ECO:0007669"/>
    <property type="project" value="UniProtKB-KW"/>
</dbReference>
<protein>
    <recommendedName>
        <fullName evidence="4">tRNA(Ile)-lysidine/2-thiocytidine synthase N-terminal domain-containing protein</fullName>
    </recommendedName>
</protein>
<dbReference type="GO" id="GO:0002144">
    <property type="term" value="C:cytosolic tRNA wobble base thiouridylase complex"/>
    <property type="evidence" value="ECO:0007669"/>
    <property type="project" value="TreeGrafter"/>
</dbReference>
<evidence type="ECO:0000256" key="3">
    <source>
        <dbReference type="PIRSR" id="PIRSR004976-51"/>
    </source>
</evidence>
<dbReference type="EMBL" id="LHXV01000015">
    <property type="protein sequence ID" value="KXB01363.1"/>
    <property type="molecule type" value="Genomic_DNA"/>
</dbReference>
<feature type="binding site" evidence="2">
    <location>
        <position position="297"/>
    </location>
    <ligand>
        <name>Zn(2+)</name>
        <dbReference type="ChEBI" id="CHEBI:29105"/>
        <label>2</label>
    </ligand>
</feature>
<feature type="binding site" evidence="3">
    <location>
        <position position="170"/>
    </location>
    <ligand>
        <name>ATP</name>
        <dbReference type="ChEBI" id="CHEBI:30616"/>
    </ligand>
</feature>
<feature type="binding site" evidence="2">
    <location>
        <position position="7"/>
    </location>
    <ligand>
        <name>Zn(2+)</name>
        <dbReference type="ChEBI" id="CHEBI:29105"/>
        <label>1</label>
    </ligand>
</feature>
<keyword evidence="2" id="KW-0479">Metal-binding</keyword>
<dbReference type="GO" id="GO:0002143">
    <property type="term" value="P:tRNA wobble position uridine thiolation"/>
    <property type="evidence" value="ECO:0007669"/>
    <property type="project" value="TreeGrafter"/>
</dbReference>
<dbReference type="InterPro" id="IPR035107">
    <property type="entry name" value="tRNA_thiolation_TtcA_Ctu1"/>
</dbReference>
<feature type="binding site" evidence="3">
    <location>
        <position position="165"/>
    </location>
    <ligand>
        <name>ATP</name>
        <dbReference type="ChEBI" id="CHEBI:30616"/>
    </ligand>
</feature>
<keyword evidence="1" id="KW-0808">Transferase</keyword>
<dbReference type="GO" id="GO:0005524">
    <property type="term" value="F:ATP binding"/>
    <property type="evidence" value="ECO:0007669"/>
    <property type="project" value="UniProtKB-KW"/>
</dbReference>
<keyword evidence="3" id="KW-0067">ATP-binding</keyword>
<gene>
    <name evidence="5" type="ORF">AKJ41_01770</name>
</gene>
<dbReference type="GO" id="GO:0046872">
    <property type="term" value="F:metal ion binding"/>
    <property type="evidence" value="ECO:0007669"/>
    <property type="project" value="UniProtKB-KW"/>
</dbReference>
<dbReference type="PANTHER" id="PTHR11807">
    <property type="entry name" value="ATPASES OF THE PP SUPERFAMILY-RELATED"/>
    <property type="match status" value="1"/>
</dbReference>
<feature type="binding site" evidence="3">
    <location>
        <begin position="54"/>
        <end position="56"/>
    </location>
    <ligand>
        <name>ATP</name>
        <dbReference type="ChEBI" id="CHEBI:30616"/>
    </ligand>
</feature>
<feature type="binding site" evidence="2">
    <location>
        <position position="26"/>
    </location>
    <ligand>
        <name>Zn(2+)</name>
        <dbReference type="ChEBI" id="CHEBI:29105"/>
        <label>1</label>
    </ligand>
</feature>
<dbReference type="InterPro" id="IPR014729">
    <property type="entry name" value="Rossmann-like_a/b/a_fold"/>
</dbReference>
<name>A0A133V4J3_9EURY</name>
<sequence>MVECSFCGRRAVYHERTAGVYRCDRCFEEHLEKKFRRTVNKNDLIGPGDRIVAAVSGGTDSVTNLHLLAQYLEYKEGEVLSLTIDEGIEGYRDGCLSVVRENSKVLGVEHKILSFEEVYGKSLDQLAKLSEEKNGPDPCTLCGILRRSLLNQAAREWGADKLAIGHNLDDVVQTIMLNYLRGDLSRLYRLGPESSGRAGFVPRIKPLREISEKEVGIYALLKNFSVRLGTCPHVGGMRTEVREFINRMEKNHPTTKYRILRMFDKIRPHLPVNLEDFELGKCEKCGEPATGRLCRSCELLENIGVERKKKRLISD</sequence>
<evidence type="ECO:0000256" key="1">
    <source>
        <dbReference type="ARBA" id="ARBA00022679"/>
    </source>
</evidence>